<dbReference type="EMBL" id="JAGFBR010000017">
    <property type="protein sequence ID" value="KAH0451167.1"/>
    <property type="molecule type" value="Genomic_DNA"/>
</dbReference>
<feature type="compositionally biased region" description="Basic and acidic residues" evidence="5">
    <location>
        <begin position="517"/>
        <end position="526"/>
    </location>
</feature>
<dbReference type="GO" id="GO:0005730">
    <property type="term" value="C:nucleolus"/>
    <property type="evidence" value="ECO:0007669"/>
    <property type="project" value="TreeGrafter"/>
</dbReference>
<keyword evidence="4" id="KW-0539">Nucleus</keyword>
<dbReference type="GO" id="GO:0000184">
    <property type="term" value="P:nuclear-transcribed mRNA catabolic process, nonsense-mediated decay"/>
    <property type="evidence" value="ECO:0007669"/>
    <property type="project" value="UniProtKB-KW"/>
</dbReference>
<evidence type="ECO:0000256" key="2">
    <source>
        <dbReference type="ARBA" id="ARBA00005991"/>
    </source>
</evidence>
<keyword evidence="3" id="KW-0866">Nonsense-mediated mRNA decay</keyword>
<dbReference type="InterPro" id="IPR005120">
    <property type="entry name" value="UPF3_dom"/>
</dbReference>
<dbReference type="PANTHER" id="PTHR13112">
    <property type="entry name" value="UPF3 REGULATOR OF NONSENSE TRANSCRIPTS-LIKE PROTEIN"/>
    <property type="match status" value="1"/>
</dbReference>
<dbReference type="GO" id="GO:0005737">
    <property type="term" value="C:cytoplasm"/>
    <property type="evidence" value="ECO:0007669"/>
    <property type="project" value="TreeGrafter"/>
</dbReference>
<evidence type="ECO:0000256" key="4">
    <source>
        <dbReference type="ARBA" id="ARBA00023242"/>
    </source>
</evidence>
<feature type="compositionally biased region" description="Polar residues" evidence="5">
    <location>
        <begin position="412"/>
        <end position="426"/>
    </location>
</feature>
<evidence type="ECO:0000256" key="3">
    <source>
        <dbReference type="ARBA" id="ARBA00023161"/>
    </source>
</evidence>
<protein>
    <recommendedName>
        <fullName evidence="6">UPF3 domain-containing protein</fullName>
    </recommendedName>
</protein>
<proteinExistence type="inferred from homology"/>
<comment type="subcellular location">
    <subcellularLocation>
        <location evidence="1">Nucleus</location>
    </subcellularLocation>
</comment>
<feature type="domain" description="UPF3" evidence="6">
    <location>
        <begin position="87"/>
        <end position="249"/>
    </location>
</feature>
<dbReference type="PANTHER" id="PTHR13112:SF0">
    <property type="entry name" value="FI21285P1"/>
    <property type="match status" value="1"/>
</dbReference>
<dbReference type="InterPro" id="IPR012677">
    <property type="entry name" value="Nucleotide-bd_a/b_plait_sf"/>
</dbReference>
<feature type="compositionally biased region" description="Polar residues" evidence="5">
    <location>
        <begin position="373"/>
        <end position="388"/>
    </location>
</feature>
<reference evidence="7 8" key="1">
    <citation type="journal article" date="2021" name="Hortic Res">
        <title>Chromosome-scale assembly of the Dendrobium chrysotoxum genome enhances the understanding of orchid evolution.</title>
        <authorList>
            <person name="Zhang Y."/>
            <person name="Zhang G.Q."/>
            <person name="Zhang D."/>
            <person name="Liu X.D."/>
            <person name="Xu X.Y."/>
            <person name="Sun W.H."/>
            <person name="Yu X."/>
            <person name="Zhu X."/>
            <person name="Wang Z.W."/>
            <person name="Zhao X."/>
            <person name="Zhong W.Y."/>
            <person name="Chen H."/>
            <person name="Yin W.L."/>
            <person name="Huang T."/>
            <person name="Niu S.C."/>
            <person name="Liu Z.J."/>
        </authorList>
    </citation>
    <scope>NUCLEOTIDE SEQUENCE [LARGE SCALE GENOMIC DNA]</scope>
    <source>
        <strain evidence="7">Lindl</strain>
    </source>
</reference>
<name>A0AAV7G4P1_DENCH</name>
<accession>A0AAV7G4P1</accession>
<feature type="region of interest" description="Disordered" evidence="5">
    <location>
        <begin position="366"/>
        <end position="388"/>
    </location>
</feature>
<evidence type="ECO:0000256" key="1">
    <source>
        <dbReference type="ARBA" id="ARBA00004123"/>
    </source>
</evidence>
<dbReference type="SUPFAM" id="SSF54928">
    <property type="entry name" value="RNA-binding domain, RBD"/>
    <property type="match status" value="1"/>
</dbReference>
<keyword evidence="8" id="KW-1185">Reference proteome</keyword>
<dbReference type="AlphaFoldDB" id="A0AAV7G4P1"/>
<evidence type="ECO:0000256" key="5">
    <source>
        <dbReference type="SAM" id="MobiDB-lite"/>
    </source>
</evidence>
<evidence type="ECO:0000313" key="7">
    <source>
        <dbReference type="EMBL" id="KAH0451167.1"/>
    </source>
</evidence>
<dbReference type="CDD" id="cd12455">
    <property type="entry name" value="RRM_like_Smg4_UPF3"/>
    <property type="match status" value="1"/>
</dbReference>
<evidence type="ECO:0000259" key="6">
    <source>
        <dbReference type="Pfam" id="PF03467"/>
    </source>
</evidence>
<comment type="caution">
    <text evidence="7">The sequence shown here is derived from an EMBL/GenBank/DDBJ whole genome shotgun (WGS) entry which is preliminary data.</text>
</comment>
<dbReference type="Pfam" id="PF03467">
    <property type="entry name" value="Smg4_UPF3"/>
    <property type="match status" value="1"/>
</dbReference>
<feature type="region of interest" description="Disordered" evidence="5">
    <location>
        <begin position="411"/>
        <end position="446"/>
    </location>
</feature>
<dbReference type="GO" id="GO:0045727">
    <property type="term" value="P:positive regulation of translation"/>
    <property type="evidence" value="ECO:0007669"/>
    <property type="project" value="TreeGrafter"/>
</dbReference>
<dbReference type="GO" id="GO:0003729">
    <property type="term" value="F:mRNA binding"/>
    <property type="evidence" value="ECO:0007669"/>
    <property type="project" value="TreeGrafter"/>
</dbReference>
<gene>
    <name evidence="7" type="ORF">IEQ34_018466</name>
</gene>
<organism evidence="7 8">
    <name type="scientific">Dendrobium chrysotoxum</name>
    <name type="common">Orchid</name>
    <dbReference type="NCBI Taxonomy" id="161865"/>
    <lineage>
        <taxon>Eukaryota</taxon>
        <taxon>Viridiplantae</taxon>
        <taxon>Streptophyta</taxon>
        <taxon>Embryophyta</taxon>
        <taxon>Tracheophyta</taxon>
        <taxon>Spermatophyta</taxon>
        <taxon>Magnoliopsida</taxon>
        <taxon>Liliopsida</taxon>
        <taxon>Asparagales</taxon>
        <taxon>Orchidaceae</taxon>
        <taxon>Epidendroideae</taxon>
        <taxon>Malaxideae</taxon>
        <taxon>Dendrobiinae</taxon>
        <taxon>Dendrobium</taxon>
    </lineage>
</organism>
<feature type="region of interest" description="Disordered" evidence="5">
    <location>
        <begin position="248"/>
        <end position="306"/>
    </location>
</feature>
<dbReference type="InterPro" id="IPR035979">
    <property type="entry name" value="RBD_domain_sf"/>
</dbReference>
<dbReference type="FunFam" id="3.30.70.330:FF:000255">
    <property type="entry name" value="Regulator of nonsense transcripts UPF3"/>
    <property type="match status" value="1"/>
</dbReference>
<dbReference type="Gene3D" id="3.30.70.330">
    <property type="match status" value="1"/>
</dbReference>
<evidence type="ECO:0000313" key="8">
    <source>
        <dbReference type="Proteomes" id="UP000775213"/>
    </source>
</evidence>
<dbReference type="Proteomes" id="UP000775213">
    <property type="component" value="Unassembled WGS sequence"/>
</dbReference>
<dbReference type="InterPro" id="IPR039722">
    <property type="entry name" value="Upf3"/>
</dbReference>
<feature type="region of interest" description="Disordered" evidence="5">
    <location>
        <begin position="477"/>
        <end position="602"/>
    </location>
</feature>
<sequence length="602" mass="67277">MRPIDSAARFLSYGTVACGLRHTASFLLGPADFSPNCARTIPDFGWNPAIRSHGRDVIQAREVVRPLCVFFLVYSCLDSCEMKDPLERTKVVLRHLPSSLTEPALMEQIDGKFAGRYKWFCFRPGKNSQKNQRYSRAYIDFKNPEDVFEFAEFFDGHVFVNEKGTQFKVLVEYAPSQCIPKPRTKKDGREGTIFKDPEYLEFLELLTKPAENLPSAEIQLERREAERAGAAKEAPIVTPLMDFIRKKRAAKSGPQRMPGNGKPSRRSVIAGNSSSPYSKRGSEKRRGPNLMYVSRDNAKNESGKEQQTYILMPRRDERLTETSTDLLSTSRKEDIQVETVTGRNGTISAVPVSVETGKKALLLLKGKERGSSHDATSQIRNSQHSASFKQIQQLEAPGRIIRSILSNKERQQVLTSQSDPQLINGNTDKDKRPPRPPVPPPNLKERASGLLHTSASDANGKSNMDDLVDSNKLHASTIENKHDKRMRNKDRPDRGVWAPLRRSDGSYGRGTTNEIPFGHEEIKHDSSNGNRNSEFKSLVGGRGSHTLDNGTQRHVGRRGSAHVSKEFDRSSATAEGKPLKRGPPTYGSHEKQVWVQKSGSAS</sequence>
<comment type="similarity">
    <text evidence="2">Belongs to the RENT3 family.</text>
</comment>